<evidence type="ECO:0000313" key="2">
    <source>
        <dbReference type="Proteomes" id="UP000001025"/>
    </source>
</evidence>
<keyword evidence="2" id="KW-1185">Reference proteome</keyword>
<dbReference type="Proteomes" id="UP000001025">
    <property type="component" value="Chromosome"/>
</dbReference>
<sequence length="96" mass="10542">MCSGEVEEHPIGAVPTRVIDDGVVVMSTRTFPQLFSLKPTTFVNICVVANLNPNALRVGTKVRGQPSKQRPRHVIEISRPKCIPSDTWGLLGQFDS</sequence>
<protein>
    <submittedName>
        <fullName evidence="1">Uncharacterized protein</fullName>
    </submittedName>
</protein>
<dbReference type="AlphaFoldDB" id="Q7UX58"/>
<dbReference type="STRING" id="243090.RB1549"/>
<gene>
    <name evidence="1" type="ordered locus">RB1549</name>
</gene>
<name>Q7UX58_RHOBA</name>
<evidence type="ECO:0000313" key="1">
    <source>
        <dbReference type="EMBL" id="CAD72154.1"/>
    </source>
</evidence>
<proteinExistence type="predicted"/>
<dbReference type="EnsemblBacteria" id="CAD72154">
    <property type="protein sequence ID" value="CAD72154"/>
    <property type="gene ID" value="RB1549"/>
</dbReference>
<accession>Q7UX58</accession>
<dbReference type="HOGENOM" id="CLU_2357792_0_0_0"/>
<dbReference type="KEGG" id="rba:RB1549"/>
<reference evidence="1 2" key="1">
    <citation type="journal article" date="2003" name="Proc. Natl. Acad. Sci. U.S.A.">
        <title>Complete genome sequence of the marine planctomycete Pirellula sp. strain 1.</title>
        <authorList>
            <person name="Gloeckner F.O."/>
            <person name="Kube M."/>
            <person name="Bauer M."/>
            <person name="Teeling H."/>
            <person name="Lombardot T."/>
            <person name="Ludwig W."/>
            <person name="Gade D."/>
            <person name="Beck A."/>
            <person name="Borzym K."/>
            <person name="Heitmann K."/>
            <person name="Rabus R."/>
            <person name="Schlesner H."/>
            <person name="Amann R."/>
            <person name="Reinhardt R."/>
        </authorList>
    </citation>
    <scope>NUCLEOTIDE SEQUENCE [LARGE SCALE GENOMIC DNA]</scope>
    <source>
        <strain evidence="2">DSM 10527 / NCIMB 13988 / SH1</strain>
    </source>
</reference>
<organism evidence="1 2">
    <name type="scientific">Rhodopirellula baltica (strain DSM 10527 / NCIMB 13988 / SH1)</name>
    <dbReference type="NCBI Taxonomy" id="243090"/>
    <lineage>
        <taxon>Bacteria</taxon>
        <taxon>Pseudomonadati</taxon>
        <taxon>Planctomycetota</taxon>
        <taxon>Planctomycetia</taxon>
        <taxon>Pirellulales</taxon>
        <taxon>Pirellulaceae</taxon>
        <taxon>Rhodopirellula</taxon>
    </lineage>
</organism>
<dbReference type="InParanoid" id="Q7UX58"/>
<dbReference type="EMBL" id="BX294135">
    <property type="protein sequence ID" value="CAD72154.1"/>
    <property type="molecule type" value="Genomic_DNA"/>
</dbReference>